<proteinExistence type="predicted"/>
<dbReference type="AlphaFoldDB" id="A0A0F8XCB5"/>
<comment type="caution">
    <text evidence="1">The sequence shown here is derived from an EMBL/GenBank/DDBJ whole genome shotgun (WGS) entry which is preliminary data.</text>
</comment>
<dbReference type="Gene3D" id="3.40.30.10">
    <property type="entry name" value="Glutaredoxin"/>
    <property type="match status" value="1"/>
</dbReference>
<evidence type="ECO:0000313" key="1">
    <source>
        <dbReference type="EMBL" id="KKK58595.1"/>
    </source>
</evidence>
<organism evidence="1">
    <name type="scientific">marine sediment metagenome</name>
    <dbReference type="NCBI Taxonomy" id="412755"/>
    <lineage>
        <taxon>unclassified sequences</taxon>
        <taxon>metagenomes</taxon>
        <taxon>ecological metagenomes</taxon>
    </lineage>
</organism>
<gene>
    <name evidence="1" type="ORF">LCGC14_3042860</name>
</gene>
<protein>
    <submittedName>
        <fullName evidence="1">Uncharacterized protein</fullName>
    </submittedName>
</protein>
<name>A0A0F8XCB5_9ZZZZ</name>
<dbReference type="EMBL" id="LAZR01063897">
    <property type="protein sequence ID" value="KKK58595.1"/>
    <property type="molecule type" value="Genomic_DNA"/>
</dbReference>
<accession>A0A0F8XCB5</accession>
<dbReference type="InterPro" id="IPR036249">
    <property type="entry name" value="Thioredoxin-like_sf"/>
</dbReference>
<feature type="non-terminal residue" evidence="1">
    <location>
        <position position="1"/>
    </location>
</feature>
<dbReference type="CDD" id="cd02980">
    <property type="entry name" value="TRX_Fd_family"/>
    <property type="match status" value="1"/>
</dbReference>
<dbReference type="SUPFAM" id="SSF52833">
    <property type="entry name" value="Thioredoxin-like"/>
    <property type="match status" value="1"/>
</dbReference>
<reference evidence="1" key="1">
    <citation type="journal article" date="2015" name="Nature">
        <title>Complex archaea that bridge the gap between prokaryotes and eukaryotes.</title>
        <authorList>
            <person name="Spang A."/>
            <person name="Saw J.H."/>
            <person name="Jorgensen S.L."/>
            <person name="Zaremba-Niedzwiedzka K."/>
            <person name="Martijn J."/>
            <person name="Lind A.E."/>
            <person name="van Eijk R."/>
            <person name="Schleper C."/>
            <person name="Guy L."/>
            <person name="Ettema T.J."/>
        </authorList>
    </citation>
    <scope>NUCLEOTIDE SEQUENCE</scope>
</reference>
<sequence>TDERGKQLDLIDTQPKNAKEIIAAARSYKKFQITRMAALRKEIEKRKIKDVLLTTSSCAGLCSREPMITIEMKDEPPVKYVDLTPEKIKEILDKHISGGKIVTEYALSVGSERVL</sequence>